<protein>
    <submittedName>
        <fullName evidence="1">Uncharacterized protein</fullName>
    </submittedName>
</protein>
<feature type="non-terminal residue" evidence="1">
    <location>
        <position position="32"/>
    </location>
</feature>
<dbReference type="EMBL" id="CAJOBI010278390">
    <property type="protein sequence ID" value="CAF5146615.1"/>
    <property type="molecule type" value="Genomic_DNA"/>
</dbReference>
<accession>A0A8S3FZG0</accession>
<evidence type="ECO:0000313" key="2">
    <source>
        <dbReference type="Proteomes" id="UP000676336"/>
    </source>
</evidence>
<comment type="caution">
    <text evidence="1">The sequence shown here is derived from an EMBL/GenBank/DDBJ whole genome shotgun (WGS) entry which is preliminary data.</text>
</comment>
<gene>
    <name evidence="1" type="ORF">SMN809_LOCUS63671</name>
</gene>
<reference evidence="1" key="1">
    <citation type="submission" date="2021-02" db="EMBL/GenBank/DDBJ databases">
        <authorList>
            <person name="Nowell W R."/>
        </authorList>
    </citation>
    <scope>NUCLEOTIDE SEQUENCE</scope>
</reference>
<sequence length="32" mass="3892">MLMSIGYRFQQRLTTDFIQQMNSIGDDDEFYQ</sequence>
<proteinExistence type="predicted"/>
<name>A0A8S3FZG0_9BILA</name>
<dbReference type="Proteomes" id="UP000676336">
    <property type="component" value="Unassembled WGS sequence"/>
</dbReference>
<evidence type="ECO:0000313" key="1">
    <source>
        <dbReference type="EMBL" id="CAF5146615.1"/>
    </source>
</evidence>
<organism evidence="1 2">
    <name type="scientific">Rotaria magnacalcarata</name>
    <dbReference type="NCBI Taxonomy" id="392030"/>
    <lineage>
        <taxon>Eukaryota</taxon>
        <taxon>Metazoa</taxon>
        <taxon>Spiralia</taxon>
        <taxon>Gnathifera</taxon>
        <taxon>Rotifera</taxon>
        <taxon>Eurotatoria</taxon>
        <taxon>Bdelloidea</taxon>
        <taxon>Philodinida</taxon>
        <taxon>Philodinidae</taxon>
        <taxon>Rotaria</taxon>
    </lineage>
</organism>
<dbReference type="AlphaFoldDB" id="A0A8S3FZG0"/>